<sequence length="58" mass="6836">MRVRVHLVDPFQKLSKVACHDFYACIWIHAIKRNYRPGQRPTQIEREQLSSAIASKNK</sequence>
<evidence type="ECO:0000256" key="1">
    <source>
        <dbReference type="SAM" id="MobiDB-lite"/>
    </source>
</evidence>
<feature type="compositionally biased region" description="Polar residues" evidence="1">
    <location>
        <begin position="49"/>
        <end position="58"/>
    </location>
</feature>
<evidence type="ECO:0000313" key="3">
    <source>
        <dbReference type="Proteomes" id="UP000183915"/>
    </source>
</evidence>
<evidence type="ECO:0008006" key="4">
    <source>
        <dbReference type="Google" id="ProtNLM"/>
    </source>
</evidence>
<gene>
    <name evidence="2" type="ORF">SAMN04490188_5912</name>
</gene>
<reference evidence="2 3" key="1">
    <citation type="submission" date="2016-10" db="EMBL/GenBank/DDBJ databases">
        <authorList>
            <person name="Varghese N."/>
            <person name="Submissions S."/>
        </authorList>
    </citation>
    <scope>NUCLEOTIDE SEQUENCE [LARGE SCALE GENOMIC DNA]</scope>
    <source>
        <strain evidence="2 3">BS3780</strain>
    </source>
</reference>
<name>A0ABY0ZJH3_9PSED</name>
<dbReference type="Proteomes" id="UP000183915">
    <property type="component" value="Unassembled WGS sequence"/>
</dbReference>
<feature type="region of interest" description="Disordered" evidence="1">
    <location>
        <begin position="39"/>
        <end position="58"/>
    </location>
</feature>
<organism evidence="2 3">
    <name type="scientific">Pseudomonas kilonensis</name>
    <dbReference type="NCBI Taxonomy" id="132476"/>
    <lineage>
        <taxon>Bacteria</taxon>
        <taxon>Pseudomonadati</taxon>
        <taxon>Pseudomonadota</taxon>
        <taxon>Gammaproteobacteria</taxon>
        <taxon>Pseudomonadales</taxon>
        <taxon>Pseudomonadaceae</taxon>
        <taxon>Pseudomonas</taxon>
    </lineage>
</organism>
<protein>
    <recommendedName>
        <fullName evidence="4">Transposase</fullName>
    </recommendedName>
</protein>
<proteinExistence type="predicted"/>
<dbReference type="EMBL" id="FNTT01000002">
    <property type="protein sequence ID" value="SEE81834.1"/>
    <property type="molecule type" value="Genomic_DNA"/>
</dbReference>
<evidence type="ECO:0000313" key="2">
    <source>
        <dbReference type="EMBL" id="SEE81834.1"/>
    </source>
</evidence>
<keyword evidence="3" id="KW-1185">Reference proteome</keyword>
<comment type="caution">
    <text evidence="2">The sequence shown here is derived from an EMBL/GenBank/DDBJ whole genome shotgun (WGS) entry which is preliminary data.</text>
</comment>
<accession>A0ABY0ZJH3</accession>